<comment type="caution">
    <text evidence="2">The sequence shown here is derived from an EMBL/GenBank/DDBJ whole genome shotgun (WGS) entry which is preliminary data.</text>
</comment>
<feature type="region of interest" description="Disordered" evidence="1">
    <location>
        <begin position="162"/>
        <end position="182"/>
    </location>
</feature>
<accession>A0A2I0K3W9</accession>
<feature type="compositionally biased region" description="Gly residues" evidence="1">
    <location>
        <begin position="244"/>
        <end position="254"/>
    </location>
</feature>
<organism evidence="2 3">
    <name type="scientific">Punica granatum</name>
    <name type="common">Pomegranate</name>
    <dbReference type="NCBI Taxonomy" id="22663"/>
    <lineage>
        <taxon>Eukaryota</taxon>
        <taxon>Viridiplantae</taxon>
        <taxon>Streptophyta</taxon>
        <taxon>Embryophyta</taxon>
        <taxon>Tracheophyta</taxon>
        <taxon>Spermatophyta</taxon>
        <taxon>Magnoliopsida</taxon>
        <taxon>eudicotyledons</taxon>
        <taxon>Gunneridae</taxon>
        <taxon>Pentapetalae</taxon>
        <taxon>rosids</taxon>
        <taxon>malvids</taxon>
        <taxon>Myrtales</taxon>
        <taxon>Lythraceae</taxon>
        <taxon>Punica</taxon>
    </lineage>
</organism>
<reference evidence="2 3" key="1">
    <citation type="submission" date="2017-11" db="EMBL/GenBank/DDBJ databases">
        <title>De-novo sequencing of pomegranate (Punica granatum L.) genome.</title>
        <authorList>
            <person name="Akparov Z."/>
            <person name="Amiraslanov A."/>
            <person name="Hajiyeva S."/>
            <person name="Abbasov M."/>
            <person name="Kaur K."/>
            <person name="Hamwieh A."/>
            <person name="Solovyev V."/>
            <person name="Salamov A."/>
            <person name="Braich B."/>
            <person name="Kosarev P."/>
            <person name="Mahmoud A."/>
            <person name="Hajiyev E."/>
            <person name="Babayeva S."/>
            <person name="Izzatullayeva V."/>
            <person name="Mammadov A."/>
            <person name="Mammadov A."/>
            <person name="Sharifova S."/>
            <person name="Ojaghi J."/>
            <person name="Eynullazada K."/>
            <person name="Bayramov B."/>
            <person name="Abdulazimova A."/>
            <person name="Shahmuradov I."/>
        </authorList>
    </citation>
    <scope>NUCLEOTIDE SEQUENCE [LARGE SCALE GENOMIC DNA]</scope>
    <source>
        <strain evidence="3">cv. AG2017</strain>
        <tissue evidence="2">Leaf</tissue>
    </source>
</reference>
<feature type="region of interest" description="Disordered" evidence="1">
    <location>
        <begin position="79"/>
        <end position="112"/>
    </location>
</feature>
<feature type="region of interest" description="Disordered" evidence="1">
    <location>
        <begin position="196"/>
        <end position="217"/>
    </location>
</feature>
<dbReference type="EMBL" id="PGOL01000974">
    <property type="protein sequence ID" value="PKI62406.1"/>
    <property type="molecule type" value="Genomic_DNA"/>
</dbReference>
<evidence type="ECO:0000313" key="3">
    <source>
        <dbReference type="Proteomes" id="UP000233551"/>
    </source>
</evidence>
<evidence type="ECO:0000313" key="2">
    <source>
        <dbReference type="EMBL" id="PKI62406.1"/>
    </source>
</evidence>
<dbReference type="Proteomes" id="UP000233551">
    <property type="component" value="Unassembled WGS sequence"/>
</dbReference>
<sequence length="254" mass="28548">MPLRFKELYLSRASVEGSHVSNGLRSSEEERAAAQQLQEIELSSGMGTATAARRGRQQQHWLKGTEDRKEWKELVAITGEGEGGELMVDEGKEKDGAGNEDGRRRGRGGKGRKLEVTVMVGCRWAGVGVGGREGTEKREKVRPREGRRRQWMRMVIDVEGRVMVEADDGDEDGDDGDENEEDAVVCYFYFQPRDSRRNRGERETEREREKKGPVDEEDHERVVYLCLSVLREDEEKAEEEDGAGDGTAGEGGEE</sequence>
<gene>
    <name evidence="2" type="ORF">CRG98_017212</name>
</gene>
<feature type="compositionally biased region" description="Acidic residues" evidence="1">
    <location>
        <begin position="165"/>
        <end position="182"/>
    </location>
</feature>
<feature type="compositionally biased region" description="Basic and acidic residues" evidence="1">
    <location>
        <begin position="89"/>
        <end position="103"/>
    </location>
</feature>
<name>A0A2I0K3W9_PUNGR</name>
<dbReference type="AlphaFoldDB" id="A0A2I0K3W9"/>
<feature type="compositionally biased region" description="Basic and acidic residues" evidence="1">
    <location>
        <begin position="133"/>
        <end position="144"/>
    </location>
</feature>
<keyword evidence="3" id="KW-1185">Reference proteome</keyword>
<protein>
    <submittedName>
        <fullName evidence="2">Uncharacterized protein</fullName>
    </submittedName>
</protein>
<proteinExistence type="predicted"/>
<feature type="region of interest" description="Disordered" evidence="1">
    <location>
        <begin position="231"/>
        <end position="254"/>
    </location>
</feature>
<feature type="region of interest" description="Disordered" evidence="1">
    <location>
        <begin position="127"/>
        <end position="146"/>
    </location>
</feature>
<feature type="region of interest" description="Disordered" evidence="1">
    <location>
        <begin position="42"/>
        <end position="65"/>
    </location>
</feature>
<evidence type="ECO:0000256" key="1">
    <source>
        <dbReference type="SAM" id="MobiDB-lite"/>
    </source>
</evidence>